<evidence type="ECO:0000313" key="10">
    <source>
        <dbReference type="Proteomes" id="UP001198182"/>
    </source>
</evidence>
<keyword evidence="2" id="KW-0645">Protease</keyword>
<feature type="compositionally biased region" description="Acidic residues" evidence="5">
    <location>
        <begin position="392"/>
        <end position="405"/>
    </location>
</feature>
<feature type="compositionally biased region" description="Low complexity" evidence="5">
    <location>
        <begin position="422"/>
        <end position="431"/>
    </location>
</feature>
<evidence type="ECO:0000256" key="4">
    <source>
        <dbReference type="ARBA" id="ARBA00022807"/>
    </source>
</evidence>
<feature type="chain" id="PRO_5042014424" evidence="6">
    <location>
        <begin position="31"/>
        <end position="547"/>
    </location>
</feature>
<name>A0AAE3JF85_9FIRM</name>
<evidence type="ECO:0000256" key="2">
    <source>
        <dbReference type="ARBA" id="ARBA00022670"/>
    </source>
</evidence>
<dbReference type="PANTHER" id="PTHR47053:SF1">
    <property type="entry name" value="MUREIN DD-ENDOPEPTIDASE MEPH-RELATED"/>
    <property type="match status" value="1"/>
</dbReference>
<dbReference type="Gene3D" id="2.30.30.40">
    <property type="entry name" value="SH3 Domains"/>
    <property type="match status" value="2"/>
</dbReference>
<comment type="similarity">
    <text evidence="1">Belongs to the peptidase C40 family.</text>
</comment>
<keyword evidence="4" id="KW-0788">Thiol protease</keyword>
<dbReference type="Proteomes" id="UP001198182">
    <property type="component" value="Unassembled WGS sequence"/>
</dbReference>
<reference evidence="9" key="1">
    <citation type="submission" date="2021-10" db="EMBL/GenBank/DDBJ databases">
        <title>Anaerobic single-cell dispensing facilitates the cultivation of human gut bacteria.</title>
        <authorList>
            <person name="Afrizal A."/>
        </authorList>
    </citation>
    <scope>NUCLEOTIDE SEQUENCE</scope>
    <source>
        <strain evidence="9">CLA-AA-H215</strain>
    </source>
</reference>
<dbReference type="SUPFAM" id="SSF54001">
    <property type="entry name" value="Cysteine proteinases"/>
    <property type="match status" value="1"/>
</dbReference>
<dbReference type="InterPro" id="IPR003646">
    <property type="entry name" value="SH3-like_bac-type"/>
</dbReference>
<evidence type="ECO:0000256" key="5">
    <source>
        <dbReference type="SAM" id="MobiDB-lite"/>
    </source>
</evidence>
<accession>A0AAE3JF85</accession>
<dbReference type="Pfam" id="PF00877">
    <property type="entry name" value="NLPC_P60"/>
    <property type="match status" value="1"/>
</dbReference>
<feature type="compositionally biased region" description="Basic and acidic residues" evidence="5">
    <location>
        <begin position="268"/>
        <end position="300"/>
    </location>
</feature>
<feature type="domain" description="NlpC/P60" evidence="8">
    <location>
        <begin position="431"/>
        <end position="547"/>
    </location>
</feature>
<keyword evidence="6" id="KW-0732">Signal</keyword>
<dbReference type="EMBL" id="JAJEQR010000043">
    <property type="protein sequence ID" value="MCC2231894.1"/>
    <property type="molecule type" value="Genomic_DNA"/>
</dbReference>
<evidence type="ECO:0000313" key="9">
    <source>
        <dbReference type="EMBL" id="MCC2231894.1"/>
    </source>
</evidence>
<protein>
    <submittedName>
        <fullName evidence="9">C40 family peptidase</fullName>
    </submittedName>
</protein>
<feature type="region of interest" description="Disordered" evidence="5">
    <location>
        <begin position="268"/>
        <end position="431"/>
    </location>
</feature>
<feature type="compositionally biased region" description="Low complexity" evidence="5">
    <location>
        <begin position="303"/>
        <end position="333"/>
    </location>
</feature>
<evidence type="ECO:0000259" key="8">
    <source>
        <dbReference type="PROSITE" id="PS51935"/>
    </source>
</evidence>
<dbReference type="AlphaFoldDB" id="A0AAE3JF85"/>
<organism evidence="9 10">
    <name type="scientific">Hominifimenecus microfluidus</name>
    <dbReference type="NCBI Taxonomy" id="2885348"/>
    <lineage>
        <taxon>Bacteria</taxon>
        <taxon>Bacillati</taxon>
        <taxon>Bacillota</taxon>
        <taxon>Clostridia</taxon>
        <taxon>Lachnospirales</taxon>
        <taxon>Lachnospiraceae</taxon>
        <taxon>Hominifimenecus</taxon>
    </lineage>
</organism>
<feature type="signal peptide" evidence="6">
    <location>
        <begin position="1"/>
        <end position="30"/>
    </location>
</feature>
<dbReference type="PROSITE" id="PS51935">
    <property type="entry name" value="NLPC_P60"/>
    <property type="match status" value="1"/>
</dbReference>
<proteinExistence type="inferred from homology"/>
<feature type="compositionally biased region" description="Low complexity" evidence="5">
    <location>
        <begin position="354"/>
        <end position="391"/>
    </location>
</feature>
<evidence type="ECO:0000259" key="7">
    <source>
        <dbReference type="PROSITE" id="PS51781"/>
    </source>
</evidence>
<keyword evidence="10" id="KW-1185">Reference proteome</keyword>
<evidence type="ECO:0000256" key="3">
    <source>
        <dbReference type="ARBA" id="ARBA00022801"/>
    </source>
</evidence>
<dbReference type="Gene3D" id="3.90.1720.10">
    <property type="entry name" value="endopeptidase domain like (from Nostoc punctiforme)"/>
    <property type="match status" value="1"/>
</dbReference>
<evidence type="ECO:0000256" key="6">
    <source>
        <dbReference type="SAM" id="SignalP"/>
    </source>
</evidence>
<dbReference type="PANTHER" id="PTHR47053">
    <property type="entry name" value="MUREIN DD-ENDOPEPTIDASE MEPH-RELATED"/>
    <property type="match status" value="1"/>
</dbReference>
<dbReference type="InterPro" id="IPR000064">
    <property type="entry name" value="NLP_P60_dom"/>
</dbReference>
<gene>
    <name evidence="9" type="ORF">LKD81_12955</name>
</gene>
<dbReference type="SMART" id="SM00287">
    <property type="entry name" value="SH3b"/>
    <property type="match status" value="2"/>
</dbReference>
<evidence type="ECO:0000256" key="1">
    <source>
        <dbReference type="ARBA" id="ARBA00007074"/>
    </source>
</evidence>
<dbReference type="InterPro" id="IPR051202">
    <property type="entry name" value="Peptidase_C40"/>
</dbReference>
<dbReference type="Pfam" id="PF08239">
    <property type="entry name" value="SH3_3"/>
    <property type="match status" value="2"/>
</dbReference>
<sequence length="547" mass="57702">MKKRRFGKRLLTGTLCIGMVTSMLTTTAMAAPYDDLTIAGVAAAVHQNEANQENHLVAPLASASILASAALEVQAEAVTAGVSADAVSAALPVEEHPAVVATEARMQEEAESPYKDIAISQVENYVNIRTEPNVEAEVVGKIYNNSSAQILDTVEMEDGEWYKILSGSVEGYIKAEFFVTGEDAEAIAREVGYVTATINTETLRLRADADLGSSTLSLLSQGENYEVVSQEGDFTQILVDNDLYGYVSNDYIDEKVEFAEAISIEEERAKQEEEARKQREAEEAAERLRQEQEAAARAEEAAAENSRSDSGSSSSSSSSSSNSGSSSSSNDSQDSSDRSDNSSNDNTADDSYDNSDSSGNSGSDSSSDDSSNSSSDDSYNNSDSSDSSSDSSSDDSSSDSSDSSDDSSNSSSDDSYDDSSDDSGSGSESSSSLRDAIVSYAESFAGNLAYVWGGTSLTTGADCSGFVQAIFRTYGISLPRTSDEQGYSGTAVSSSDMRPGDIVYYGGHIAIYIGDGLVVHASSAKTGVKISSWNYRTVLGIRNVIGD</sequence>
<dbReference type="PROSITE" id="PS51781">
    <property type="entry name" value="SH3B"/>
    <property type="match status" value="1"/>
</dbReference>
<dbReference type="InterPro" id="IPR038765">
    <property type="entry name" value="Papain-like_cys_pep_sf"/>
</dbReference>
<dbReference type="RefSeq" id="WP_308454379.1">
    <property type="nucleotide sequence ID" value="NZ_JAJEQR010000043.1"/>
</dbReference>
<comment type="caution">
    <text evidence="9">The sequence shown here is derived from an EMBL/GenBank/DDBJ whole genome shotgun (WGS) entry which is preliminary data.</text>
</comment>
<dbReference type="GO" id="GO:0008234">
    <property type="term" value="F:cysteine-type peptidase activity"/>
    <property type="evidence" value="ECO:0007669"/>
    <property type="project" value="UniProtKB-KW"/>
</dbReference>
<keyword evidence="3" id="KW-0378">Hydrolase</keyword>
<dbReference type="GO" id="GO:0006508">
    <property type="term" value="P:proteolysis"/>
    <property type="evidence" value="ECO:0007669"/>
    <property type="project" value="UniProtKB-KW"/>
</dbReference>
<feature type="domain" description="SH3b" evidence="7">
    <location>
        <begin position="115"/>
        <end position="182"/>
    </location>
</feature>